<dbReference type="AlphaFoldDB" id="A0AAV7BXZ4"/>
<name>A0AAV7BXZ4_ENGPU</name>
<evidence type="ECO:0000313" key="1">
    <source>
        <dbReference type="EMBL" id="KAG8577569.1"/>
    </source>
</evidence>
<reference evidence="1" key="1">
    <citation type="thesis" date="2020" institute="ProQuest LLC" country="789 East Eisenhower Parkway, Ann Arbor, MI, USA">
        <title>Comparative Genomics and Chromosome Evolution.</title>
        <authorList>
            <person name="Mudd A.B."/>
        </authorList>
    </citation>
    <scope>NUCLEOTIDE SEQUENCE</scope>
    <source>
        <strain evidence="1">237g6f4</strain>
        <tissue evidence="1">Blood</tissue>
    </source>
</reference>
<sequence length="129" mass="15170">MYPACDQDFSYVLNLTKRLNGKAIFSAERVQNEKLHSLKHECQRDMFVYYTLHPLNYMDLSDFPPLQLQLVNTAQHVYLGAKHHLVTKWKDLMILCMYITISHLPLVIKLPYCDFGKWIILLANLIKCL</sequence>
<evidence type="ECO:0000313" key="2">
    <source>
        <dbReference type="Proteomes" id="UP000824782"/>
    </source>
</evidence>
<comment type="caution">
    <text evidence="1">The sequence shown here is derived from an EMBL/GenBank/DDBJ whole genome shotgun (WGS) entry which is preliminary data.</text>
</comment>
<accession>A0AAV7BXZ4</accession>
<protein>
    <submittedName>
        <fullName evidence="1">Uncharacterized protein</fullName>
    </submittedName>
</protein>
<gene>
    <name evidence="1" type="ORF">GDO81_010225</name>
</gene>
<organism evidence="1 2">
    <name type="scientific">Engystomops pustulosus</name>
    <name type="common">Tungara frog</name>
    <name type="synonym">Physalaemus pustulosus</name>
    <dbReference type="NCBI Taxonomy" id="76066"/>
    <lineage>
        <taxon>Eukaryota</taxon>
        <taxon>Metazoa</taxon>
        <taxon>Chordata</taxon>
        <taxon>Craniata</taxon>
        <taxon>Vertebrata</taxon>
        <taxon>Euteleostomi</taxon>
        <taxon>Amphibia</taxon>
        <taxon>Batrachia</taxon>
        <taxon>Anura</taxon>
        <taxon>Neobatrachia</taxon>
        <taxon>Hyloidea</taxon>
        <taxon>Leptodactylidae</taxon>
        <taxon>Leiuperinae</taxon>
        <taxon>Engystomops</taxon>
    </lineage>
</organism>
<dbReference type="EMBL" id="WNYA01000004">
    <property type="protein sequence ID" value="KAG8577569.1"/>
    <property type="molecule type" value="Genomic_DNA"/>
</dbReference>
<proteinExistence type="predicted"/>
<dbReference type="Proteomes" id="UP000824782">
    <property type="component" value="Unassembled WGS sequence"/>
</dbReference>
<keyword evidence="2" id="KW-1185">Reference proteome</keyword>